<dbReference type="Pfam" id="PF17972">
    <property type="entry name" value="bMG5"/>
    <property type="match status" value="1"/>
</dbReference>
<feature type="domain" description="Alpha-2-macroglobulin" evidence="4">
    <location>
        <begin position="1176"/>
        <end position="1266"/>
    </location>
</feature>
<comment type="similarity">
    <text evidence="1">Belongs to the protease inhibitor I39 (alpha-2-macroglobulin) family. Bacterial alpha-2-macroglobulin subfamily.</text>
</comment>
<comment type="caution">
    <text evidence="5">The sequence shown here is derived from an EMBL/GenBank/DDBJ whole genome shotgun (WGS) entry which is preliminary data.</text>
</comment>
<dbReference type="InterPro" id="IPR041462">
    <property type="entry name" value="Bact_A2M_MG6"/>
</dbReference>
<evidence type="ECO:0000313" key="5">
    <source>
        <dbReference type="EMBL" id="CAL2087280.1"/>
    </source>
</evidence>
<name>A0ABM9P1X3_9FLAO</name>
<dbReference type="InterPro" id="IPR011625">
    <property type="entry name" value="A2M_N_BRD"/>
</dbReference>
<dbReference type="PROSITE" id="PS51257">
    <property type="entry name" value="PROKAR_LIPOPROTEIN"/>
    <property type="match status" value="1"/>
</dbReference>
<dbReference type="SMART" id="SM01360">
    <property type="entry name" value="A2M"/>
    <property type="match status" value="1"/>
</dbReference>
<organism evidence="5 6">
    <name type="scientific">Tenacibaculum platacis</name>
    <dbReference type="NCBI Taxonomy" id="3137852"/>
    <lineage>
        <taxon>Bacteria</taxon>
        <taxon>Pseudomonadati</taxon>
        <taxon>Bacteroidota</taxon>
        <taxon>Flavobacteriia</taxon>
        <taxon>Flavobacteriales</taxon>
        <taxon>Flavobacteriaceae</taxon>
        <taxon>Tenacibaculum</taxon>
    </lineage>
</organism>
<dbReference type="SMART" id="SM01359">
    <property type="entry name" value="A2M_N_2"/>
    <property type="match status" value="1"/>
</dbReference>
<dbReference type="Pfam" id="PF00207">
    <property type="entry name" value="A2M"/>
    <property type="match status" value="1"/>
</dbReference>
<dbReference type="Gene3D" id="1.50.10.20">
    <property type="match status" value="1"/>
</dbReference>
<dbReference type="Pfam" id="PF07678">
    <property type="entry name" value="TED_complement"/>
    <property type="match status" value="1"/>
</dbReference>
<dbReference type="EMBL" id="CAXIXY010000004">
    <property type="protein sequence ID" value="CAL2087280.1"/>
    <property type="molecule type" value="Genomic_DNA"/>
</dbReference>
<dbReference type="RefSeq" id="WP_348712333.1">
    <property type="nucleotide sequence ID" value="NZ_CAXIXY010000004.1"/>
</dbReference>
<keyword evidence="2" id="KW-0732">Signal</keyword>
<accession>A0ABM9P1X3</accession>
<dbReference type="InterPro" id="IPR041246">
    <property type="entry name" value="Bact_MG10"/>
</dbReference>
<gene>
    <name evidence="5" type="ORF">T190607A01A_20780</name>
</gene>
<dbReference type="Pfam" id="PF17962">
    <property type="entry name" value="bMG6"/>
    <property type="match status" value="1"/>
</dbReference>
<dbReference type="InterPro" id="IPR021868">
    <property type="entry name" value="Alpha_2_Macroglob_MG3"/>
</dbReference>
<dbReference type="Proteomes" id="UP001497416">
    <property type="component" value="Unassembled WGS sequence"/>
</dbReference>
<evidence type="ECO:0000256" key="2">
    <source>
        <dbReference type="ARBA" id="ARBA00022729"/>
    </source>
</evidence>
<evidence type="ECO:0000256" key="1">
    <source>
        <dbReference type="ARBA" id="ARBA00010556"/>
    </source>
</evidence>
<protein>
    <submittedName>
        <fullName evidence="5">Alpha-2-macroglobulin</fullName>
    </submittedName>
</protein>
<dbReference type="CDD" id="cd02891">
    <property type="entry name" value="A2M_like"/>
    <property type="match status" value="1"/>
</dbReference>
<reference evidence="5 6" key="1">
    <citation type="submission" date="2024-05" db="EMBL/GenBank/DDBJ databases">
        <authorList>
            <person name="Duchaud E."/>
        </authorList>
    </citation>
    <scope>NUCLEOTIDE SEQUENCE [LARGE SCALE GENOMIC DNA]</scope>
    <source>
        <strain evidence="5">Ena-SAMPLE-TAB-13-05-2024-13:56:06:370-140302</strain>
    </source>
</reference>
<keyword evidence="6" id="KW-1185">Reference proteome</keyword>
<dbReference type="InterPro" id="IPR011626">
    <property type="entry name" value="Alpha-macroglobulin_TED"/>
</dbReference>
<dbReference type="InterPro" id="IPR047565">
    <property type="entry name" value="Alpha-macroglob_thiol-ester_cl"/>
</dbReference>
<dbReference type="Pfam" id="PF01835">
    <property type="entry name" value="MG2"/>
    <property type="match status" value="1"/>
</dbReference>
<dbReference type="InterPro" id="IPR051802">
    <property type="entry name" value="YfhM-like"/>
</dbReference>
<sequence>MKKLIYSLLIVFVTIISCKKKEKVESDVNAFSNYISVYPQKSISVVPNLKFYLNKEVDADKVLDDVISLSPKVKGKVVLEDNILSFIPESKLESNKEYNLSLHLDKLYNDVEKDLETFTLNLKTKELNFGVSLNSPSIYDKDWYYVEGTLTASDVFDGKKLTEVIKSKYDGKAKEITFDIVDDFTSTVQFKIDSLKRFDDDKSLLVSWNGSSINSDSKGERDLTITGKSNFKVLSFDVFDQGKKRVEIHFSDVLNESQNLKGLIQFVDTRTKVFTYNIKGNVVTVYPTNTRETKLDIEVFKGIKNTEGYTLKNNVVRTLYFTQLKPEIKFVKSGTILPNSSNLKINFKATNLKAVDVLVYKIYKNNVLQFLQNNNLNNRGDLRYVGRPTTKYTVNLSDQGLELSQPNAFAVDLADLIDVENGAMYRVELSFPKSYSNYSCDGETSEETIVYGKKEIDTRKFDRERSYSYYDDYYYEEYNWNERKDPCKVSYYRDTKISTNILASNIGAIVKKGNNDKTFVAVTDLTTAQPISGAKVELINLQKQVITSSTSNSDGIAEFEQVKGAYFAAVSNVNSTTYVKLNDGNALSMSKFDVSGARLQKGIKGFIYGERGVWRPGDQLFLSFVLNDKANPIPEKHPIKFELVNPQGKIIDRHVAYKNALNVYTYSPKTDQDAITGNWKVKVNVGAAKFHKNLKIETIKPNRLKIKFNTDNKVVKASEEIKGDIEVKWLHGAIARGLKYDIESKFTQTTTTFEKFGNYTFDDITRRFNTTTNTIASGNLDNEGKTQFTEKPNLGARVPGMVKATFITKVYENGGDFSTDVFSMKASPYSSYAGLNKAEEQQSKNYLFTDQDYTFNVASVSEEGNGIANNLEVEVYKLSWRWWWNSSENGLSYYDGSRYHDRYTTKQVSTNSTGKGSFNLKIDKNDWGRFLIKVKDKKSNHVTSSVVYFDWPSWYGKKRGSQDKTNATMLVFSSDKDAYNVNENATIKFPSSEGGRALITIENGTEVLDYFWVDTKDRQTEFSFPVIDSYTPNVFVNISLLQKHAQTENDLPIRMYGSIPLLVSNPKTKLEPQIQLADELKPESTATFRVKEVNSKPMTYTVAIVDEGLLDLTRFKTPNPWHTFYARQSLGVKTWDIFDDVIGAYGGKVNQILSIGGDEAEAGSKNKKANRFKPMVKFLGPFKLGSGEVKTHSVKIPNYVGSVRAMVVASDANNEAYGKDDKTAFVRKPVMVLASLPRKITPQETVTLPVTVFAMKENVKNVKVEVKPNEAYDIVGSNTQNLAFSQPDEKMAYFTLKVKDFKGIGKVRVEASSGSEKAFYEVEIDVLNPNPVTTDVKEMVLQTNEEKTLDFATFGTQGTNAASIELSSLPPMNFTSRLQYLIRYPHGCVEQTTSGAFPQLYFTELFDLSAEKQKSIDRNVKAAIQRLSGFQKSNGGLSYWPGSSYTNDWGTSYAGHFLIEASKKGYALPIGFKSKWINYQKNAARNWRHRSERYYRNELAQAYRLYTLCLANSPDLASMNRLRETKGISNQAKRSLAAAYALIGKGSIAKTILNNLSEEPYSKRYYYYYGSETRNKAMALETYTLVGDDVKAIKLAKDVAESLSSSRWLSTQTTAYSLMAISKYALKNGDNSGITADYTFNGAANGITSAKSLVLKDLQGLKKQNAFKIKNTSGGVLYVRLYNKGILPVGQEKVVQKNLDVSIVYKDKNGSSIDVSNLSQGTNFIAEIRIKNSTDQKVENIALTQYLPSGWEVVNTRFTDFGSNTTSDAVDYTDIRDASISNYFTLNKYQSKTFKVVLNASYLGDYYLPGVQGEAMYDNDYLARTQGQWIKVTK</sequence>
<dbReference type="InterPro" id="IPR008930">
    <property type="entry name" value="Terpenoid_cyclase/PrenylTrfase"/>
</dbReference>
<evidence type="ECO:0000313" key="6">
    <source>
        <dbReference type="Proteomes" id="UP001497416"/>
    </source>
</evidence>
<dbReference type="InterPro" id="IPR041203">
    <property type="entry name" value="Bact_A2M_MG5"/>
</dbReference>
<feature type="domain" description="Alpha-2-macroglobulin bait region" evidence="3">
    <location>
        <begin position="970"/>
        <end position="1112"/>
    </location>
</feature>
<dbReference type="Pfam" id="PF17973">
    <property type="entry name" value="bMG10"/>
    <property type="match status" value="1"/>
</dbReference>
<dbReference type="PANTHER" id="PTHR40094:SF1">
    <property type="entry name" value="UBIQUITIN DOMAIN-CONTAINING PROTEIN"/>
    <property type="match status" value="1"/>
</dbReference>
<dbReference type="InterPro" id="IPR002890">
    <property type="entry name" value="MG2"/>
</dbReference>
<evidence type="ECO:0000259" key="4">
    <source>
        <dbReference type="SMART" id="SM01360"/>
    </source>
</evidence>
<dbReference type="Pfam" id="PF07703">
    <property type="entry name" value="A2M_BRD"/>
    <property type="match status" value="1"/>
</dbReference>
<dbReference type="InterPro" id="IPR001599">
    <property type="entry name" value="Macroglobln_a2"/>
</dbReference>
<dbReference type="Gene3D" id="2.60.40.1930">
    <property type="match status" value="1"/>
</dbReference>
<dbReference type="SUPFAM" id="SSF48239">
    <property type="entry name" value="Terpenoid cyclases/Protein prenyltransferases"/>
    <property type="match status" value="1"/>
</dbReference>
<evidence type="ECO:0000259" key="3">
    <source>
        <dbReference type="SMART" id="SM01359"/>
    </source>
</evidence>
<dbReference type="SMART" id="SM01419">
    <property type="entry name" value="Thiol-ester_cl"/>
    <property type="match status" value="1"/>
</dbReference>
<proteinExistence type="inferred from homology"/>
<dbReference type="PANTHER" id="PTHR40094">
    <property type="entry name" value="ALPHA-2-MACROGLOBULIN HOMOLOG"/>
    <property type="match status" value="1"/>
</dbReference>
<dbReference type="Pfam" id="PF11974">
    <property type="entry name" value="bMG3"/>
    <property type="match status" value="1"/>
</dbReference>